<dbReference type="AlphaFoldDB" id="A0A6P8IUL5"/>
<accession>A0A6P8IUL5</accession>
<dbReference type="PANTHER" id="PTHR36694:SF11">
    <property type="entry name" value="LP21121P-RELATED"/>
    <property type="match status" value="1"/>
</dbReference>
<evidence type="ECO:0000313" key="2">
    <source>
        <dbReference type="Proteomes" id="UP000515163"/>
    </source>
</evidence>
<dbReference type="OrthoDB" id="5950558at2759"/>
<reference evidence="3" key="1">
    <citation type="submission" date="2025-08" db="UniProtKB">
        <authorList>
            <consortium name="RefSeq"/>
        </authorList>
    </citation>
    <scope>IDENTIFICATION</scope>
    <source>
        <tissue evidence="3">Tentacle</tissue>
    </source>
</reference>
<dbReference type="Proteomes" id="UP000515163">
    <property type="component" value="Unplaced"/>
</dbReference>
<feature type="transmembrane region" description="Helical" evidence="1">
    <location>
        <begin position="92"/>
        <end position="117"/>
    </location>
</feature>
<name>A0A6P8IUL5_ACTTE</name>
<dbReference type="GeneID" id="116304280"/>
<dbReference type="RefSeq" id="XP_031569848.1">
    <property type="nucleotide sequence ID" value="XM_031713988.1"/>
</dbReference>
<organism evidence="2 3">
    <name type="scientific">Actinia tenebrosa</name>
    <name type="common">Australian red waratah sea anemone</name>
    <dbReference type="NCBI Taxonomy" id="6105"/>
    <lineage>
        <taxon>Eukaryota</taxon>
        <taxon>Metazoa</taxon>
        <taxon>Cnidaria</taxon>
        <taxon>Anthozoa</taxon>
        <taxon>Hexacorallia</taxon>
        <taxon>Actiniaria</taxon>
        <taxon>Actiniidae</taxon>
        <taxon>Actinia</taxon>
    </lineage>
</organism>
<keyword evidence="1" id="KW-0472">Membrane</keyword>
<dbReference type="KEGG" id="aten:116304280"/>
<dbReference type="PANTHER" id="PTHR36694">
    <property type="entry name" value="PASIFLORA 1, ISOFORM A-RELATED"/>
    <property type="match status" value="1"/>
</dbReference>
<feature type="transmembrane region" description="Helical" evidence="1">
    <location>
        <begin position="62"/>
        <end position="85"/>
    </location>
</feature>
<keyword evidence="1" id="KW-0812">Transmembrane</keyword>
<proteinExistence type="predicted"/>
<keyword evidence="1" id="KW-1133">Transmembrane helix</keyword>
<sequence length="168" mass="18780">MPLLLEYCGLNLRSATIVIGCFALFYSGYHVIKYSTMIAVLNGIENDDTDLPRHDIPNLLKVLYMGISVAGAMIICSMLLLFGVWKKLPSLIFMWIPASVVYLLLDLAVIIYCVVTYTDLSSIALYIGISCFWYALHIYFIMVVALYLKYLTGRLLPGAGYHSLTSDA</sequence>
<feature type="transmembrane region" description="Helical" evidence="1">
    <location>
        <begin position="12"/>
        <end position="32"/>
    </location>
</feature>
<keyword evidence="2" id="KW-1185">Reference proteome</keyword>
<dbReference type="InParanoid" id="A0A6P8IUL5"/>
<feature type="transmembrane region" description="Helical" evidence="1">
    <location>
        <begin position="123"/>
        <end position="148"/>
    </location>
</feature>
<protein>
    <submittedName>
        <fullName evidence="3">Uncharacterized protein LOC116304280</fullName>
    </submittedName>
</protein>
<gene>
    <name evidence="3" type="primary">LOC116304280</name>
</gene>
<evidence type="ECO:0000313" key="3">
    <source>
        <dbReference type="RefSeq" id="XP_031569848.1"/>
    </source>
</evidence>
<evidence type="ECO:0000256" key="1">
    <source>
        <dbReference type="SAM" id="Phobius"/>
    </source>
</evidence>